<evidence type="ECO:0000313" key="1">
    <source>
        <dbReference type="EMBL" id="ABK67880.1"/>
    </source>
</evidence>
<accession>A0A0H3A1J6</accession>
<dbReference type="HOGENOM" id="CLU_3292641_0_0_11"/>
<sequence length="40" mass="4652">MRYWSGEMPTRRMKLRRIVSAVPKPHRAAMVTTVSSVSYN</sequence>
<evidence type="ECO:0000313" key="2">
    <source>
        <dbReference type="Proteomes" id="UP000001574"/>
    </source>
</evidence>
<proteinExistence type="predicted"/>
<dbReference type="EMBL" id="CP000479">
    <property type="protein sequence ID" value="ABK67880.1"/>
    <property type="molecule type" value="Genomic_DNA"/>
</dbReference>
<dbReference type="Proteomes" id="UP000001574">
    <property type="component" value="Chromosome"/>
</dbReference>
<protein>
    <submittedName>
        <fullName evidence="1">Uncharacterized protein</fullName>
    </submittedName>
</protein>
<dbReference type="AlphaFoldDB" id="A0A0H3A1J6"/>
<gene>
    <name evidence="1" type="ordered locus">MAV_2771</name>
</gene>
<name>A0A0H3A1J6_MYCA1</name>
<organism evidence="1 2">
    <name type="scientific">Mycobacterium avium (strain 104)</name>
    <dbReference type="NCBI Taxonomy" id="243243"/>
    <lineage>
        <taxon>Bacteria</taxon>
        <taxon>Bacillati</taxon>
        <taxon>Actinomycetota</taxon>
        <taxon>Actinomycetes</taxon>
        <taxon>Mycobacteriales</taxon>
        <taxon>Mycobacteriaceae</taxon>
        <taxon>Mycobacterium</taxon>
        <taxon>Mycobacterium avium complex (MAC)</taxon>
    </lineage>
</organism>
<dbReference type="KEGG" id="mav:MAV_2771"/>
<reference evidence="1 2" key="1">
    <citation type="submission" date="2006-10" db="EMBL/GenBank/DDBJ databases">
        <authorList>
            <person name="Fleischmann R.D."/>
            <person name="Dodson R.J."/>
            <person name="Haft D.H."/>
            <person name="Merkel J.S."/>
            <person name="Nelson W.C."/>
            <person name="Fraser C.M."/>
        </authorList>
    </citation>
    <scope>NUCLEOTIDE SEQUENCE [LARGE SCALE GENOMIC DNA]</scope>
    <source>
        <strain evidence="1 2">104</strain>
    </source>
</reference>